<evidence type="ECO:0000313" key="7">
    <source>
        <dbReference type="Proteomes" id="UP000005096"/>
    </source>
</evidence>
<feature type="domain" description="4Fe-4S ferredoxin-type" evidence="5">
    <location>
        <begin position="319"/>
        <end position="348"/>
    </location>
</feature>
<organism evidence="6 7">
    <name type="scientific">Aminomonas paucivorans DSM 12260</name>
    <dbReference type="NCBI Taxonomy" id="584708"/>
    <lineage>
        <taxon>Bacteria</taxon>
        <taxon>Thermotogati</taxon>
        <taxon>Synergistota</taxon>
        <taxon>Synergistia</taxon>
        <taxon>Synergistales</taxon>
        <taxon>Synergistaceae</taxon>
        <taxon>Aminomonas</taxon>
    </lineage>
</organism>
<dbReference type="STRING" id="584708.Apau_1517"/>
<dbReference type="eggNOG" id="COG2006">
    <property type="taxonomic scope" value="Bacteria"/>
</dbReference>
<reference evidence="6 7" key="1">
    <citation type="journal article" date="2010" name="Stand. Genomic Sci.">
        <title>Non-contiguous finished genome sequence of Aminomonas paucivorans type strain (GLU-3).</title>
        <authorList>
            <person name="Pitluck S."/>
            <person name="Yasawong M."/>
            <person name="Held B."/>
            <person name="Lapidus A."/>
            <person name="Nolan M."/>
            <person name="Copeland A."/>
            <person name="Lucas S."/>
            <person name="Del Rio T.G."/>
            <person name="Tice H."/>
            <person name="Cheng J.F."/>
            <person name="Chertkov O."/>
            <person name="Goodwin L."/>
            <person name="Tapia R."/>
            <person name="Han C."/>
            <person name="Liolios K."/>
            <person name="Ivanova N."/>
            <person name="Mavromatis K."/>
            <person name="Ovchinnikova G."/>
            <person name="Pati A."/>
            <person name="Chen A."/>
            <person name="Palaniappan K."/>
            <person name="Land M."/>
            <person name="Hauser L."/>
            <person name="Chang Y.J."/>
            <person name="Jeffries C.D."/>
            <person name="Pukall R."/>
            <person name="Spring S."/>
            <person name="Rohde M."/>
            <person name="Sikorski J."/>
            <person name="Goker M."/>
            <person name="Woyke T."/>
            <person name="Bristow J."/>
            <person name="Eisen J.A."/>
            <person name="Markowitz V."/>
            <person name="Hugenholtz P."/>
            <person name="Kyrpides N.C."/>
            <person name="Klenk H.P."/>
        </authorList>
    </citation>
    <scope>NUCLEOTIDE SEQUENCE [LARGE SCALE GENOMIC DNA]</scope>
    <source>
        <strain evidence="6 7">DSM 12260</strain>
    </source>
</reference>
<gene>
    <name evidence="6" type="ORF">Apau_1517</name>
</gene>
<dbReference type="Pfam" id="PF04015">
    <property type="entry name" value="DUF362"/>
    <property type="match status" value="1"/>
</dbReference>
<dbReference type="SUPFAM" id="SSF54862">
    <property type="entry name" value="4Fe-4S ferredoxins"/>
    <property type="match status" value="1"/>
</dbReference>
<name>E3D130_9BACT</name>
<dbReference type="InterPro" id="IPR017900">
    <property type="entry name" value="4Fe4S_Fe_S_CS"/>
</dbReference>
<dbReference type="InterPro" id="IPR017896">
    <property type="entry name" value="4Fe4S_Fe-S-bd"/>
</dbReference>
<dbReference type="PROSITE" id="PS51379">
    <property type="entry name" value="4FE4S_FER_2"/>
    <property type="match status" value="2"/>
</dbReference>
<dbReference type="AlphaFoldDB" id="E3D130"/>
<proteinExistence type="predicted"/>
<keyword evidence="1" id="KW-0004">4Fe-4S</keyword>
<dbReference type="Proteomes" id="UP000005096">
    <property type="component" value="Chromosome"/>
</dbReference>
<evidence type="ECO:0000256" key="4">
    <source>
        <dbReference type="ARBA" id="ARBA00023014"/>
    </source>
</evidence>
<dbReference type="Gene3D" id="3.30.70.20">
    <property type="match status" value="1"/>
</dbReference>
<dbReference type="HOGENOM" id="CLU_058393_1_0_0"/>
<feature type="domain" description="4Fe-4S ferredoxin-type" evidence="5">
    <location>
        <begin position="349"/>
        <end position="376"/>
    </location>
</feature>
<dbReference type="GO" id="GO:0046872">
    <property type="term" value="F:metal ion binding"/>
    <property type="evidence" value="ECO:0007669"/>
    <property type="project" value="UniProtKB-KW"/>
</dbReference>
<dbReference type="InterPro" id="IPR050157">
    <property type="entry name" value="PSI_iron-sulfur_center"/>
</dbReference>
<dbReference type="PaxDb" id="584708-Apau_1517"/>
<dbReference type="PANTHER" id="PTHR24960">
    <property type="entry name" value="PHOTOSYSTEM I IRON-SULFUR CENTER-RELATED"/>
    <property type="match status" value="1"/>
</dbReference>
<evidence type="ECO:0000256" key="1">
    <source>
        <dbReference type="ARBA" id="ARBA00022485"/>
    </source>
</evidence>
<evidence type="ECO:0000259" key="5">
    <source>
        <dbReference type="PROSITE" id="PS51379"/>
    </source>
</evidence>
<dbReference type="PROSITE" id="PS00198">
    <property type="entry name" value="4FE4S_FER_1"/>
    <property type="match status" value="1"/>
</dbReference>
<dbReference type="eggNOG" id="COG1143">
    <property type="taxonomic scope" value="Bacteria"/>
</dbReference>
<evidence type="ECO:0000256" key="2">
    <source>
        <dbReference type="ARBA" id="ARBA00022723"/>
    </source>
</evidence>
<dbReference type="Pfam" id="PF12838">
    <property type="entry name" value="Fer4_7"/>
    <property type="match status" value="1"/>
</dbReference>
<keyword evidence="3" id="KW-0408">Iron</keyword>
<sequence>MGEKQEYAPFRVGAARCVSYEPSAVEEAVERAVQASGGWPESCCSEEVLLKANLLAPRPPEDAVTTHPEVLRGVVRSLRRRGAGRIRIGDNPGYIYASQKELLLERTGMKRLGEDEDVPVGTLSDEGVEEVPIPGGRVLSRARVSTRILRSRYLVNVAKLKTHVETEMTGCLKNLFGIADTQTRKRAHQSRDTSHLVHGILDLFTLARPLFHVLDAVVAMEGNGPSHGSPKRVGWILAGPNAPSIDLVAAVSMGYSNPFDIPLLRTAAERGLGPRSLDEVDLRGANWEELPTAGFRRASGLVRFIPTPLRGFAHRWVALRPQLERSACVRCRVCQEVCPVDALAWDDGPVVDSNRCVQCLCCHEMCPTGAMKAAANPLARWVQGMRS</sequence>
<protein>
    <recommendedName>
        <fullName evidence="5">4Fe-4S ferredoxin-type domain-containing protein</fullName>
    </recommendedName>
</protein>
<evidence type="ECO:0000313" key="6">
    <source>
        <dbReference type="EMBL" id="EFQ23936.1"/>
    </source>
</evidence>
<keyword evidence="7" id="KW-1185">Reference proteome</keyword>
<keyword evidence="4" id="KW-0411">Iron-sulfur</keyword>
<accession>E3D130</accession>
<evidence type="ECO:0000256" key="3">
    <source>
        <dbReference type="ARBA" id="ARBA00023004"/>
    </source>
</evidence>
<dbReference type="EMBL" id="CM001022">
    <property type="protein sequence ID" value="EFQ23936.1"/>
    <property type="molecule type" value="Genomic_DNA"/>
</dbReference>
<keyword evidence="2" id="KW-0479">Metal-binding</keyword>
<dbReference type="InterPro" id="IPR007160">
    <property type="entry name" value="DUF362"/>
</dbReference>
<dbReference type="GO" id="GO:0051539">
    <property type="term" value="F:4 iron, 4 sulfur cluster binding"/>
    <property type="evidence" value="ECO:0007669"/>
    <property type="project" value="UniProtKB-KW"/>
</dbReference>